<evidence type="ECO:0000256" key="1">
    <source>
        <dbReference type="SAM" id="SignalP"/>
    </source>
</evidence>
<proteinExistence type="predicted"/>
<keyword evidence="1" id="KW-0732">Signal</keyword>
<feature type="signal peptide" evidence="1">
    <location>
        <begin position="1"/>
        <end position="28"/>
    </location>
</feature>
<dbReference type="AlphaFoldDB" id="A0A0A9A946"/>
<organism evidence="2">
    <name type="scientific">Arundo donax</name>
    <name type="common">Giant reed</name>
    <name type="synonym">Donax arundinaceus</name>
    <dbReference type="NCBI Taxonomy" id="35708"/>
    <lineage>
        <taxon>Eukaryota</taxon>
        <taxon>Viridiplantae</taxon>
        <taxon>Streptophyta</taxon>
        <taxon>Embryophyta</taxon>
        <taxon>Tracheophyta</taxon>
        <taxon>Spermatophyta</taxon>
        <taxon>Magnoliopsida</taxon>
        <taxon>Liliopsida</taxon>
        <taxon>Poales</taxon>
        <taxon>Poaceae</taxon>
        <taxon>PACMAD clade</taxon>
        <taxon>Arundinoideae</taxon>
        <taxon>Arundineae</taxon>
        <taxon>Arundo</taxon>
    </lineage>
</organism>
<feature type="chain" id="PRO_5002062501" evidence="1">
    <location>
        <begin position="29"/>
        <end position="58"/>
    </location>
</feature>
<dbReference type="PROSITE" id="PS51257">
    <property type="entry name" value="PROKAR_LIPOPROTEIN"/>
    <property type="match status" value="1"/>
</dbReference>
<accession>A0A0A9A946</accession>
<reference evidence="2" key="1">
    <citation type="submission" date="2014-09" db="EMBL/GenBank/DDBJ databases">
        <authorList>
            <person name="Magalhaes I.L.F."/>
            <person name="Oliveira U."/>
            <person name="Santos F.R."/>
            <person name="Vidigal T.H.D.A."/>
            <person name="Brescovit A.D."/>
            <person name="Santos A.J."/>
        </authorList>
    </citation>
    <scope>NUCLEOTIDE SEQUENCE</scope>
    <source>
        <tissue evidence="2">Shoot tissue taken approximately 20 cm above the soil surface</tissue>
    </source>
</reference>
<dbReference type="EMBL" id="GBRH01252375">
    <property type="protein sequence ID" value="JAD45520.1"/>
    <property type="molecule type" value="Transcribed_RNA"/>
</dbReference>
<evidence type="ECO:0000313" key="2">
    <source>
        <dbReference type="EMBL" id="JAD45520.1"/>
    </source>
</evidence>
<sequence length="58" mass="6633">MFSFFFKTTGALVVFMLACILFTLPKSAEVPDYFIFYSCFISPPHHCCPRKQSIGSIF</sequence>
<reference evidence="2" key="2">
    <citation type="journal article" date="2015" name="Data Brief">
        <title>Shoot transcriptome of the giant reed, Arundo donax.</title>
        <authorList>
            <person name="Barrero R.A."/>
            <person name="Guerrero F.D."/>
            <person name="Moolhuijzen P."/>
            <person name="Goolsby J.A."/>
            <person name="Tidwell J."/>
            <person name="Bellgard S.E."/>
            <person name="Bellgard M.I."/>
        </authorList>
    </citation>
    <scope>NUCLEOTIDE SEQUENCE</scope>
    <source>
        <tissue evidence="2">Shoot tissue taken approximately 20 cm above the soil surface</tissue>
    </source>
</reference>
<name>A0A0A9A946_ARUDO</name>
<protein>
    <submittedName>
        <fullName evidence="2">Uncharacterized protein</fullName>
    </submittedName>
</protein>